<proteinExistence type="predicted"/>
<dbReference type="Proteomes" id="UP000799754">
    <property type="component" value="Unassembled WGS sequence"/>
</dbReference>
<evidence type="ECO:0000313" key="1">
    <source>
        <dbReference type="EMBL" id="KAF2625766.1"/>
    </source>
</evidence>
<reference evidence="1" key="1">
    <citation type="journal article" date="2020" name="Stud. Mycol.">
        <title>101 Dothideomycetes genomes: a test case for predicting lifestyles and emergence of pathogens.</title>
        <authorList>
            <person name="Haridas S."/>
            <person name="Albert R."/>
            <person name="Binder M."/>
            <person name="Bloem J."/>
            <person name="Labutti K."/>
            <person name="Salamov A."/>
            <person name="Andreopoulos B."/>
            <person name="Baker S."/>
            <person name="Barry K."/>
            <person name="Bills G."/>
            <person name="Bluhm B."/>
            <person name="Cannon C."/>
            <person name="Castanera R."/>
            <person name="Culley D."/>
            <person name="Daum C."/>
            <person name="Ezra D."/>
            <person name="Gonzalez J."/>
            <person name="Henrissat B."/>
            <person name="Kuo A."/>
            <person name="Liang C."/>
            <person name="Lipzen A."/>
            <person name="Lutzoni F."/>
            <person name="Magnuson J."/>
            <person name="Mondo S."/>
            <person name="Nolan M."/>
            <person name="Ohm R."/>
            <person name="Pangilinan J."/>
            <person name="Park H.-J."/>
            <person name="Ramirez L."/>
            <person name="Alfaro M."/>
            <person name="Sun H."/>
            <person name="Tritt A."/>
            <person name="Yoshinaga Y."/>
            <person name="Zwiers L.-H."/>
            <person name="Turgeon B."/>
            <person name="Goodwin S."/>
            <person name="Spatafora J."/>
            <person name="Crous P."/>
            <person name="Grigoriev I."/>
        </authorList>
    </citation>
    <scope>NUCLEOTIDE SEQUENCE</scope>
    <source>
        <strain evidence="1">CBS 525.71</strain>
    </source>
</reference>
<keyword evidence="2" id="KW-1185">Reference proteome</keyword>
<evidence type="ECO:0000313" key="2">
    <source>
        <dbReference type="Proteomes" id="UP000799754"/>
    </source>
</evidence>
<protein>
    <submittedName>
        <fullName evidence="1">Acid protease</fullName>
    </submittedName>
</protein>
<accession>A0ACB6RV14</accession>
<organism evidence="1 2">
    <name type="scientific">Macroventuria anomochaeta</name>
    <dbReference type="NCBI Taxonomy" id="301207"/>
    <lineage>
        <taxon>Eukaryota</taxon>
        <taxon>Fungi</taxon>
        <taxon>Dikarya</taxon>
        <taxon>Ascomycota</taxon>
        <taxon>Pezizomycotina</taxon>
        <taxon>Dothideomycetes</taxon>
        <taxon>Pleosporomycetidae</taxon>
        <taxon>Pleosporales</taxon>
        <taxon>Pleosporineae</taxon>
        <taxon>Didymellaceae</taxon>
        <taxon>Macroventuria</taxon>
    </lineage>
</organism>
<keyword evidence="1" id="KW-0378">Hydrolase</keyword>
<gene>
    <name evidence="1" type="ORF">BU25DRAFT_423101</name>
</gene>
<sequence length="531" mass="56789">MACRNRKIALTTIFVAWVHAQTVADVPIVVAPSGEWNGLDGPWSTFNLGVGKPFQAFQGIPGLNSPAFILPVETELCKLNSCPGRTTFDRNSSSTWQDTGIYSLPLPDFISKTMAIGNATLGALWGKDAVYLGNSARDVPSDIFVILTSLPSFTTGIFGLSAGEVGVSGFTVPSLLTSLRQEAKAIPSLSFSYTAGSVSPQGDSYGSLILGGYDASRFDPSTMISIQMPSSMNNTLFVSVDSISFSGSQAVWKAGATFYIDSTLPQIWLPIEACAVFETTFGLVWNKTAELYLLDDAKHSSLQSSNETVNFTVREGATRTVSYSLPYAAFDLTASNPFGNGTSSRYFPLKRASNPSQYVLGRAFLQETYIVVDYERATFNLSQAYPEGGSTRIIAIPALNNSTSNTTSSNPGSSDGNLDSTAQRSSTLSTGASAGIGVGVAVLVLIAIGFIVAWKKRWGFFRTEQIRQEQGQIEKAELDGNAKPWVEVPAKEKTELPAPKASQEVAGSQAPVPELEGNNVVHELSANHDTH</sequence>
<dbReference type="EMBL" id="MU006724">
    <property type="protein sequence ID" value="KAF2625766.1"/>
    <property type="molecule type" value="Genomic_DNA"/>
</dbReference>
<comment type="caution">
    <text evidence="1">The sequence shown here is derived from an EMBL/GenBank/DDBJ whole genome shotgun (WGS) entry which is preliminary data.</text>
</comment>
<name>A0ACB6RV14_9PLEO</name>
<keyword evidence="1" id="KW-0645">Protease</keyword>